<evidence type="ECO:0000256" key="1">
    <source>
        <dbReference type="SAM" id="MobiDB-lite"/>
    </source>
</evidence>
<evidence type="ECO:0000313" key="3">
    <source>
        <dbReference type="Proteomes" id="UP000799536"/>
    </source>
</evidence>
<dbReference type="AlphaFoldDB" id="A0A9P4JT64"/>
<dbReference type="Proteomes" id="UP000799536">
    <property type="component" value="Unassembled WGS sequence"/>
</dbReference>
<evidence type="ECO:0000313" key="2">
    <source>
        <dbReference type="EMBL" id="KAF2204675.1"/>
    </source>
</evidence>
<organism evidence="2 3">
    <name type="scientific">Delitschia confertaspora ATCC 74209</name>
    <dbReference type="NCBI Taxonomy" id="1513339"/>
    <lineage>
        <taxon>Eukaryota</taxon>
        <taxon>Fungi</taxon>
        <taxon>Dikarya</taxon>
        <taxon>Ascomycota</taxon>
        <taxon>Pezizomycotina</taxon>
        <taxon>Dothideomycetes</taxon>
        <taxon>Pleosporomycetidae</taxon>
        <taxon>Pleosporales</taxon>
        <taxon>Delitschiaceae</taxon>
        <taxon>Delitschia</taxon>
    </lineage>
</organism>
<sequence>MSDIDKSFTFLQTNIPQWVKNVGDIEEKVASMQNEIAKVPVSRAPPIKRRSGSVESVRDSPKDMTSEERITSTTRPENASPCPRKRKSPSALSGQGDGALKYRSRSMIVVQYDGQIQQSFEALVRQIGTGRNLLRKAKMAAKMEALAELAGAEFSEDDDDDEDPNPMLAKISYRHRSGLAALRATRTRMSGRGLQSGGNAAPTQLFDETDKALEQAQALCETGAHQSLRDGDCRKELGGVRKQLETVLEIATREAAKHAVQREDSMQETSGEPSPIQSSSPGDIGSKPPAIVSIPPPAINMDTLKPIAIEVDEDEEDFIMPPVRLTSRLTARV</sequence>
<feature type="region of interest" description="Disordered" evidence="1">
    <location>
        <begin position="40"/>
        <end position="98"/>
    </location>
</feature>
<accession>A0A9P4JT64</accession>
<keyword evidence="3" id="KW-1185">Reference proteome</keyword>
<feature type="compositionally biased region" description="Basic and acidic residues" evidence="1">
    <location>
        <begin position="56"/>
        <end position="70"/>
    </location>
</feature>
<feature type="compositionally biased region" description="Basic and acidic residues" evidence="1">
    <location>
        <begin position="255"/>
        <end position="265"/>
    </location>
</feature>
<name>A0A9P4JT64_9PLEO</name>
<feature type="compositionally biased region" description="Polar residues" evidence="1">
    <location>
        <begin position="267"/>
        <end position="281"/>
    </location>
</feature>
<comment type="caution">
    <text evidence="2">The sequence shown here is derived from an EMBL/GenBank/DDBJ whole genome shotgun (WGS) entry which is preliminary data.</text>
</comment>
<reference evidence="2" key="1">
    <citation type="journal article" date="2020" name="Stud. Mycol.">
        <title>101 Dothideomycetes genomes: a test case for predicting lifestyles and emergence of pathogens.</title>
        <authorList>
            <person name="Haridas S."/>
            <person name="Albert R."/>
            <person name="Binder M."/>
            <person name="Bloem J."/>
            <person name="Labutti K."/>
            <person name="Salamov A."/>
            <person name="Andreopoulos B."/>
            <person name="Baker S."/>
            <person name="Barry K."/>
            <person name="Bills G."/>
            <person name="Bluhm B."/>
            <person name="Cannon C."/>
            <person name="Castanera R."/>
            <person name="Culley D."/>
            <person name="Daum C."/>
            <person name="Ezra D."/>
            <person name="Gonzalez J."/>
            <person name="Henrissat B."/>
            <person name="Kuo A."/>
            <person name="Liang C."/>
            <person name="Lipzen A."/>
            <person name="Lutzoni F."/>
            <person name="Magnuson J."/>
            <person name="Mondo S."/>
            <person name="Nolan M."/>
            <person name="Ohm R."/>
            <person name="Pangilinan J."/>
            <person name="Park H.-J."/>
            <person name="Ramirez L."/>
            <person name="Alfaro M."/>
            <person name="Sun H."/>
            <person name="Tritt A."/>
            <person name="Yoshinaga Y."/>
            <person name="Zwiers L.-H."/>
            <person name="Turgeon B."/>
            <person name="Goodwin S."/>
            <person name="Spatafora J."/>
            <person name="Crous P."/>
            <person name="Grigoriev I."/>
        </authorList>
    </citation>
    <scope>NUCLEOTIDE SEQUENCE</scope>
    <source>
        <strain evidence="2">ATCC 74209</strain>
    </source>
</reference>
<dbReference type="EMBL" id="ML993871">
    <property type="protein sequence ID" value="KAF2204675.1"/>
    <property type="molecule type" value="Genomic_DNA"/>
</dbReference>
<protein>
    <submittedName>
        <fullName evidence="2">Uncharacterized protein</fullName>
    </submittedName>
</protein>
<proteinExistence type="predicted"/>
<feature type="region of interest" description="Disordered" evidence="1">
    <location>
        <begin position="255"/>
        <end position="299"/>
    </location>
</feature>
<dbReference type="OrthoDB" id="3886346at2759"/>
<gene>
    <name evidence="2" type="ORF">GQ43DRAFT_136246</name>
</gene>